<dbReference type="InterPro" id="IPR051143">
    <property type="entry name" value="TrkH_K-transport"/>
</dbReference>
<dbReference type="PIRSF" id="PIRSF002450">
    <property type="entry name" value="K+_transpter_TRK"/>
    <property type="match status" value="1"/>
</dbReference>
<dbReference type="EMBL" id="ML743582">
    <property type="protein sequence ID" value="KAE8136718.1"/>
    <property type="molecule type" value="Genomic_DNA"/>
</dbReference>
<evidence type="ECO:0000256" key="4">
    <source>
        <dbReference type="ARBA" id="ARBA00022538"/>
    </source>
</evidence>
<evidence type="ECO:0000256" key="9">
    <source>
        <dbReference type="ARBA" id="ARBA00023136"/>
    </source>
</evidence>
<dbReference type="GO" id="GO:1990573">
    <property type="term" value="P:potassium ion import across plasma membrane"/>
    <property type="evidence" value="ECO:0007669"/>
    <property type="project" value="TreeGrafter"/>
</dbReference>
<feature type="transmembrane region" description="Helical" evidence="10">
    <location>
        <begin position="449"/>
        <end position="469"/>
    </location>
</feature>
<comment type="subcellular location">
    <subcellularLocation>
        <location evidence="1">Membrane</location>
        <topology evidence="1">Multi-pass membrane protein</topology>
    </subcellularLocation>
</comment>
<feature type="compositionally biased region" description="Polar residues" evidence="11">
    <location>
        <begin position="153"/>
        <end position="163"/>
    </location>
</feature>
<evidence type="ECO:0000256" key="3">
    <source>
        <dbReference type="ARBA" id="ARBA00022448"/>
    </source>
</evidence>
<protein>
    <recommendedName>
        <fullName evidence="10">Potassium transport protein</fullName>
    </recommendedName>
</protein>
<feature type="transmembrane region" description="Helical" evidence="10">
    <location>
        <begin position="572"/>
        <end position="591"/>
    </location>
</feature>
<keyword evidence="7 10" id="KW-1133">Transmembrane helix</keyword>
<feature type="transmembrane region" description="Helical" evidence="10">
    <location>
        <begin position="387"/>
        <end position="411"/>
    </location>
</feature>
<accession>A0A5N6SPU3</accession>
<dbReference type="NCBIfam" id="TIGR00934">
    <property type="entry name" value="2a38euk"/>
    <property type="match status" value="1"/>
</dbReference>
<keyword evidence="6 10" id="KW-0630">Potassium</keyword>
<evidence type="ECO:0000256" key="2">
    <source>
        <dbReference type="ARBA" id="ARBA00009137"/>
    </source>
</evidence>
<keyword evidence="3 10" id="KW-0813">Transport</keyword>
<evidence type="ECO:0000256" key="1">
    <source>
        <dbReference type="ARBA" id="ARBA00004141"/>
    </source>
</evidence>
<evidence type="ECO:0000256" key="11">
    <source>
        <dbReference type="SAM" id="MobiDB-lite"/>
    </source>
</evidence>
<evidence type="ECO:0000256" key="10">
    <source>
        <dbReference type="PIRNR" id="PIRNR002450"/>
    </source>
</evidence>
<dbReference type="GeneID" id="43644291"/>
<reference evidence="12 13" key="1">
    <citation type="submission" date="2019-04" db="EMBL/GenBank/DDBJ databases">
        <title>Friends and foes A comparative genomics study of 23 Aspergillus species from section Flavi.</title>
        <authorList>
            <consortium name="DOE Joint Genome Institute"/>
            <person name="Kjaerbolling I."/>
            <person name="Vesth T."/>
            <person name="Frisvad J.C."/>
            <person name="Nybo J.L."/>
            <person name="Theobald S."/>
            <person name="Kildgaard S."/>
            <person name="Isbrandt T."/>
            <person name="Kuo A."/>
            <person name="Sato A."/>
            <person name="Lyhne E.K."/>
            <person name="Kogle M.E."/>
            <person name="Wiebenga A."/>
            <person name="Kun R.S."/>
            <person name="Lubbers R.J."/>
            <person name="Makela M.R."/>
            <person name="Barry K."/>
            <person name="Chovatia M."/>
            <person name="Clum A."/>
            <person name="Daum C."/>
            <person name="Haridas S."/>
            <person name="He G."/>
            <person name="LaButti K."/>
            <person name="Lipzen A."/>
            <person name="Mondo S."/>
            <person name="Riley R."/>
            <person name="Salamov A."/>
            <person name="Simmons B.A."/>
            <person name="Magnuson J.K."/>
            <person name="Henrissat B."/>
            <person name="Mortensen U.H."/>
            <person name="Larsen T.O."/>
            <person name="Devries R.P."/>
            <person name="Grigoriev I.V."/>
            <person name="Machida M."/>
            <person name="Baker S.E."/>
            <person name="Andersen M.R."/>
        </authorList>
    </citation>
    <scope>NUCLEOTIDE SEQUENCE [LARGE SCALE GENOMIC DNA]</scope>
    <source>
        <strain evidence="12 13">CBS 117625</strain>
    </source>
</reference>
<feature type="transmembrane region" description="Helical" evidence="10">
    <location>
        <begin position="597"/>
        <end position="620"/>
    </location>
</feature>
<proteinExistence type="inferred from homology"/>
<dbReference type="GO" id="GO:0140107">
    <property type="term" value="F:high-affinity potassium ion transmembrane transporter activity"/>
    <property type="evidence" value="ECO:0007669"/>
    <property type="project" value="TreeGrafter"/>
</dbReference>
<organism evidence="12 13">
    <name type="scientific">Aspergillus pseudotamarii</name>
    <dbReference type="NCBI Taxonomy" id="132259"/>
    <lineage>
        <taxon>Eukaryota</taxon>
        <taxon>Fungi</taxon>
        <taxon>Dikarya</taxon>
        <taxon>Ascomycota</taxon>
        <taxon>Pezizomycotina</taxon>
        <taxon>Eurotiomycetes</taxon>
        <taxon>Eurotiomycetidae</taxon>
        <taxon>Eurotiales</taxon>
        <taxon>Aspergillaceae</taxon>
        <taxon>Aspergillus</taxon>
        <taxon>Aspergillus subgen. Circumdati</taxon>
    </lineage>
</organism>
<sequence length="700" mass="78896">MWKPPVNFITLHYTYIILCSLSGIVILYPYGNLSAINAFFFGVSSATVSGLNVVDLKELKTYQQLFLYFIPTICNMCFTNILVVIVRLYWFEKRLKETAPTAFRPSSRPITPKEYDYDQEAQPRKLNINCVRDSEQTAGERTSNMDNERLAGSNRSQTVPQELTDSKPPDGQDSDTIQPTNRRISFVDNNKALYIPSPRERDRGQPIVEVDERSNKDEISEYAENDDAKSEIRRRLRDASNPLERVASSLFVLGSQPSKTQGSQLREAISLSKSSNLPSISAEATLGRNSKFYNLTAEDRERLGGIEYRALKILLKTVLGYFFGLHIIGAICLVGWIQYAGPKYRDYLKECGQNHIWWAFYAAQTMANNLGFTLTPDSMVSFQDATFPMLIMTFLAYAGNNLYPVLLRLIIWTTYKVTPKHSSLREPLDYLLKYPRRCYTLLFRSKPTWVLFGIIFFLNVVDVLLIVVLDLHNPAVNTLPGGTRVLAAIFQAASARHTGTSSFNLADVSPAVQFSLLVMMYISVFPIAISVRASNTYEERSLGVFSSDGEVDESNTTTYVLSHVRNQLSFDLWYIFLGIFCICVAESNRIMDSSEPGISVFAIFFEAISAYANVGLSLGYPGVNTSLSGQLSTFSKVVVCLMMIRGKNRGLPYQLDRAIRLPSERLVDDQVDSGSDNPYADGQLDPMDVRDLKVKRYHTK</sequence>
<evidence type="ECO:0000313" key="13">
    <source>
        <dbReference type="Proteomes" id="UP000325672"/>
    </source>
</evidence>
<name>A0A5N6SPU3_ASPPS</name>
<evidence type="ECO:0000256" key="8">
    <source>
        <dbReference type="ARBA" id="ARBA00023065"/>
    </source>
</evidence>
<dbReference type="InterPro" id="IPR015958">
    <property type="entry name" value="Trk1_fungi"/>
</dbReference>
<keyword evidence="4 10" id="KW-0633">Potassium transport</keyword>
<dbReference type="AlphaFoldDB" id="A0A5N6SPU3"/>
<keyword evidence="5 10" id="KW-0812">Transmembrane</keyword>
<gene>
    <name evidence="12" type="ORF">BDV38DRAFT_283662</name>
</gene>
<dbReference type="PANTHER" id="PTHR31064:SF5">
    <property type="entry name" value="POTASSIUM ION TRANSPORTER (EUROFUNG)"/>
    <property type="match status" value="1"/>
</dbReference>
<dbReference type="GO" id="GO:0005886">
    <property type="term" value="C:plasma membrane"/>
    <property type="evidence" value="ECO:0007669"/>
    <property type="project" value="InterPro"/>
</dbReference>
<comment type="similarity">
    <text evidence="2 10">Belongs to the TrkH potassium transport family.</text>
</comment>
<evidence type="ECO:0000256" key="6">
    <source>
        <dbReference type="ARBA" id="ARBA00022958"/>
    </source>
</evidence>
<feature type="region of interest" description="Disordered" evidence="11">
    <location>
        <begin position="134"/>
        <end position="182"/>
    </location>
</feature>
<evidence type="ECO:0000256" key="7">
    <source>
        <dbReference type="ARBA" id="ARBA00022989"/>
    </source>
</evidence>
<feature type="transmembrane region" description="Helical" evidence="10">
    <location>
        <begin position="318"/>
        <end position="339"/>
    </location>
</feature>
<feature type="transmembrane region" description="Helical" evidence="10">
    <location>
        <begin position="35"/>
        <end position="54"/>
    </location>
</feature>
<evidence type="ECO:0000313" key="12">
    <source>
        <dbReference type="EMBL" id="KAE8136718.1"/>
    </source>
</evidence>
<keyword evidence="8 10" id="KW-0406">Ion transport</keyword>
<dbReference type="InterPro" id="IPR004773">
    <property type="entry name" value="K/Na_transp_Trk1/HKT1"/>
</dbReference>
<keyword evidence="13" id="KW-1185">Reference proteome</keyword>
<dbReference type="Proteomes" id="UP000325672">
    <property type="component" value="Unassembled WGS sequence"/>
</dbReference>
<feature type="transmembrane region" description="Helical" evidence="10">
    <location>
        <begin position="6"/>
        <end position="28"/>
    </location>
</feature>
<feature type="compositionally biased region" description="Polar residues" evidence="11">
    <location>
        <begin position="136"/>
        <end position="145"/>
    </location>
</feature>
<feature type="transmembrane region" description="Helical" evidence="10">
    <location>
        <begin position="66"/>
        <end position="90"/>
    </location>
</feature>
<feature type="transmembrane region" description="Helical" evidence="10">
    <location>
        <begin position="511"/>
        <end position="531"/>
    </location>
</feature>
<dbReference type="PANTHER" id="PTHR31064">
    <property type="entry name" value="POTASSIUM TRANSPORT PROTEIN DDB_G0292412-RELATED"/>
    <property type="match status" value="1"/>
</dbReference>
<dbReference type="RefSeq" id="XP_031912781.1">
    <property type="nucleotide sequence ID" value="XM_032060081.1"/>
</dbReference>
<dbReference type="OrthoDB" id="9999863at2759"/>
<dbReference type="Pfam" id="PF02386">
    <property type="entry name" value="TrkH"/>
    <property type="match status" value="1"/>
</dbReference>
<dbReference type="InterPro" id="IPR003445">
    <property type="entry name" value="Cat_transpt"/>
</dbReference>
<dbReference type="GO" id="GO:0030007">
    <property type="term" value="P:intracellular potassium ion homeostasis"/>
    <property type="evidence" value="ECO:0007669"/>
    <property type="project" value="UniProtKB-UniRule"/>
</dbReference>
<evidence type="ECO:0000256" key="5">
    <source>
        <dbReference type="ARBA" id="ARBA00022692"/>
    </source>
</evidence>
<keyword evidence="9 10" id="KW-0472">Membrane</keyword>